<evidence type="ECO:0000256" key="3">
    <source>
        <dbReference type="ARBA" id="ARBA00022729"/>
    </source>
</evidence>
<evidence type="ECO:0000313" key="5">
    <source>
        <dbReference type="Proteomes" id="UP000051315"/>
    </source>
</evidence>
<comment type="similarity">
    <text evidence="1">Belongs to the bacterial solute-binding protein 1 family.</text>
</comment>
<sequence>MAMRAQNLNYYTSLKENAPEDFEFGVLQLPEFKAGSGHWSWGGGFTVEVPHGAKHVKESADFIKYLTSEKVQQKFGAASFDIMANENANNNLISGDELDKTGQMIYAMAAKNMKETIMTPVPLTAPDFTNLIQEQIDAALLGNKSAKQALGDAQTAVENLVKQHK</sequence>
<dbReference type="STRING" id="1423735.FC15_GL000490"/>
<evidence type="ECO:0000256" key="2">
    <source>
        <dbReference type="ARBA" id="ARBA00022448"/>
    </source>
</evidence>
<organism evidence="4 5">
    <name type="scientific">Lapidilactobacillus concavus DSM 17758</name>
    <dbReference type="NCBI Taxonomy" id="1423735"/>
    <lineage>
        <taxon>Bacteria</taxon>
        <taxon>Bacillati</taxon>
        <taxon>Bacillota</taxon>
        <taxon>Bacilli</taxon>
        <taxon>Lactobacillales</taxon>
        <taxon>Lactobacillaceae</taxon>
        <taxon>Lapidilactobacillus</taxon>
    </lineage>
</organism>
<dbReference type="EMBL" id="AZFX01000002">
    <property type="protein sequence ID" value="KRM13870.1"/>
    <property type="molecule type" value="Genomic_DNA"/>
</dbReference>
<dbReference type="PANTHER" id="PTHR30061">
    <property type="entry name" value="MALTOSE-BINDING PERIPLASMIC PROTEIN"/>
    <property type="match status" value="1"/>
</dbReference>
<name>A0A0R1W7L2_9LACO</name>
<reference evidence="4 5" key="1">
    <citation type="journal article" date="2015" name="Genome Announc.">
        <title>Expanding the biotechnology potential of lactobacilli through comparative genomics of 213 strains and associated genera.</title>
        <authorList>
            <person name="Sun Z."/>
            <person name="Harris H.M."/>
            <person name="McCann A."/>
            <person name="Guo C."/>
            <person name="Argimon S."/>
            <person name="Zhang W."/>
            <person name="Yang X."/>
            <person name="Jeffery I.B."/>
            <person name="Cooney J.C."/>
            <person name="Kagawa T.F."/>
            <person name="Liu W."/>
            <person name="Song Y."/>
            <person name="Salvetti E."/>
            <person name="Wrobel A."/>
            <person name="Rasinkangas P."/>
            <person name="Parkhill J."/>
            <person name="Rea M.C."/>
            <person name="O'Sullivan O."/>
            <person name="Ritari J."/>
            <person name="Douillard F.P."/>
            <person name="Paul Ross R."/>
            <person name="Yang R."/>
            <person name="Briner A.E."/>
            <person name="Felis G.E."/>
            <person name="de Vos W.M."/>
            <person name="Barrangou R."/>
            <person name="Klaenhammer T.R."/>
            <person name="Caufield P.W."/>
            <person name="Cui Y."/>
            <person name="Zhang H."/>
            <person name="O'Toole P.W."/>
        </authorList>
    </citation>
    <scope>NUCLEOTIDE SEQUENCE [LARGE SCALE GENOMIC DNA]</scope>
    <source>
        <strain evidence="4 5">DSM 17758</strain>
    </source>
</reference>
<keyword evidence="2" id="KW-0813">Transport</keyword>
<keyword evidence="5" id="KW-1185">Reference proteome</keyword>
<evidence type="ECO:0000313" key="4">
    <source>
        <dbReference type="EMBL" id="KRM13870.1"/>
    </source>
</evidence>
<dbReference type="GO" id="GO:1901982">
    <property type="term" value="F:maltose binding"/>
    <property type="evidence" value="ECO:0007669"/>
    <property type="project" value="TreeGrafter"/>
</dbReference>
<keyword evidence="3" id="KW-0732">Signal</keyword>
<proteinExistence type="inferred from homology"/>
<dbReference type="SUPFAM" id="SSF53850">
    <property type="entry name" value="Periplasmic binding protein-like II"/>
    <property type="match status" value="1"/>
</dbReference>
<dbReference type="GO" id="GO:0015768">
    <property type="term" value="P:maltose transport"/>
    <property type="evidence" value="ECO:0007669"/>
    <property type="project" value="TreeGrafter"/>
</dbReference>
<dbReference type="AlphaFoldDB" id="A0A0R1W7L2"/>
<dbReference type="GO" id="GO:0055052">
    <property type="term" value="C:ATP-binding cassette (ABC) transporter complex, substrate-binding subunit-containing"/>
    <property type="evidence" value="ECO:0007669"/>
    <property type="project" value="TreeGrafter"/>
</dbReference>
<dbReference type="PANTHER" id="PTHR30061:SF50">
    <property type="entry name" value="MALTOSE_MALTODEXTRIN-BINDING PERIPLASMIC PROTEIN"/>
    <property type="match status" value="1"/>
</dbReference>
<dbReference type="PATRIC" id="fig|1423735.3.peg.511"/>
<comment type="caution">
    <text evidence="4">The sequence shown here is derived from an EMBL/GenBank/DDBJ whole genome shotgun (WGS) entry which is preliminary data.</text>
</comment>
<evidence type="ECO:0000256" key="1">
    <source>
        <dbReference type="ARBA" id="ARBA00008520"/>
    </source>
</evidence>
<dbReference type="GO" id="GO:0042956">
    <property type="term" value="P:maltodextrin transmembrane transport"/>
    <property type="evidence" value="ECO:0007669"/>
    <property type="project" value="TreeGrafter"/>
</dbReference>
<accession>A0A0R1W7L2</accession>
<gene>
    <name evidence="4" type="ORF">FC15_GL000490</name>
</gene>
<protein>
    <submittedName>
        <fullName evidence="4">Uncharacterized protein</fullName>
    </submittedName>
</protein>
<dbReference type="Proteomes" id="UP000051315">
    <property type="component" value="Unassembled WGS sequence"/>
</dbReference>
<dbReference type="Gene3D" id="3.40.190.10">
    <property type="entry name" value="Periplasmic binding protein-like II"/>
    <property type="match status" value="1"/>
</dbReference>